<dbReference type="EMBL" id="CM042049">
    <property type="protein sequence ID" value="KAI3747735.1"/>
    <property type="molecule type" value="Genomic_DNA"/>
</dbReference>
<reference evidence="1 2" key="2">
    <citation type="journal article" date="2022" name="Mol. Ecol. Resour.">
        <title>The genomes of chicory, endive, great burdock and yacon provide insights into Asteraceae paleo-polyploidization history and plant inulin production.</title>
        <authorList>
            <person name="Fan W."/>
            <person name="Wang S."/>
            <person name="Wang H."/>
            <person name="Wang A."/>
            <person name="Jiang F."/>
            <person name="Liu H."/>
            <person name="Zhao H."/>
            <person name="Xu D."/>
            <person name="Zhang Y."/>
        </authorList>
    </citation>
    <scope>NUCLEOTIDE SEQUENCE [LARGE SCALE GENOMIC DNA]</scope>
    <source>
        <strain evidence="2">cv. Niubang</strain>
    </source>
</reference>
<proteinExistence type="predicted"/>
<reference evidence="2" key="1">
    <citation type="journal article" date="2022" name="Mol. Ecol. Resour.">
        <title>The genomes of chicory, endive, great burdock and yacon provide insights into Asteraceae palaeo-polyploidization history and plant inulin production.</title>
        <authorList>
            <person name="Fan W."/>
            <person name="Wang S."/>
            <person name="Wang H."/>
            <person name="Wang A."/>
            <person name="Jiang F."/>
            <person name="Liu H."/>
            <person name="Zhao H."/>
            <person name="Xu D."/>
            <person name="Zhang Y."/>
        </authorList>
    </citation>
    <scope>NUCLEOTIDE SEQUENCE [LARGE SCALE GENOMIC DNA]</scope>
    <source>
        <strain evidence="2">cv. Niubang</strain>
    </source>
</reference>
<name>A0ACB9DMF8_ARCLA</name>
<gene>
    <name evidence="1" type="ORF">L6452_10349</name>
</gene>
<sequence length="508" mass="58369">MSSSTESKIAMAKTVVSTIGSVAAAAMVARSVARDYMPPEFQDYLYFGFRNFINKFSTQLTMVIYEFDGFHDNEIYNATQLYLASRISVEIHRLKVTKNPSEKNINVAMEINEEFTDVYNGVKFKWSLASKKTPTREYYNNDDMSGSTRSDLRTLELTFHRKHKDLALNDYLPFILKVTTTKKREEKTVKLFTVDTKMVYSSHPTAWTSVNLDHPANFSTLAMDTDLKEKVMKDLDRFVARREYYRKVGKAWKRGYLLYGPPGTGKSSLIAAMANHLKFDIYDLELTDIKSNSELRRLLVSTANRSILVVEDIDCSVELHDRVAKEAAKALARENHRRGYMEDQHRVTLSGFLNFIDGLWSSCGDERIIIFTTNRKDKLDPALLRPGRMDVHIHMSYCTSNGFRLLASNYLNITHHDLFGKIEDLIREVEITPAEVAEQLLKDDDPDIALGGLIEFFDAKRKENEEAKARAKEEEELAAKEKEKRKQDELDSKQKGKKQQDDDNLLID</sequence>
<comment type="caution">
    <text evidence="1">The sequence shown here is derived from an EMBL/GenBank/DDBJ whole genome shotgun (WGS) entry which is preliminary data.</text>
</comment>
<evidence type="ECO:0000313" key="1">
    <source>
        <dbReference type="EMBL" id="KAI3747735.1"/>
    </source>
</evidence>
<keyword evidence="2" id="KW-1185">Reference proteome</keyword>
<evidence type="ECO:0000313" key="2">
    <source>
        <dbReference type="Proteomes" id="UP001055879"/>
    </source>
</evidence>
<dbReference type="Proteomes" id="UP001055879">
    <property type="component" value="Linkage Group LG03"/>
</dbReference>
<protein>
    <submittedName>
        <fullName evidence="1">Uncharacterized protein</fullName>
    </submittedName>
</protein>
<organism evidence="1 2">
    <name type="scientific">Arctium lappa</name>
    <name type="common">Greater burdock</name>
    <name type="synonym">Lappa major</name>
    <dbReference type="NCBI Taxonomy" id="4217"/>
    <lineage>
        <taxon>Eukaryota</taxon>
        <taxon>Viridiplantae</taxon>
        <taxon>Streptophyta</taxon>
        <taxon>Embryophyta</taxon>
        <taxon>Tracheophyta</taxon>
        <taxon>Spermatophyta</taxon>
        <taxon>Magnoliopsida</taxon>
        <taxon>eudicotyledons</taxon>
        <taxon>Gunneridae</taxon>
        <taxon>Pentapetalae</taxon>
        <taxon>asterids</taxon>
        <taxon>campanulids</taxon>
        <taxon>Asterales</taxon>
        <taxon>Asteraceae</taxon>
        <taxon>Carduoideae</taxon>
        <taxon>Cardueae</taxon>
        <taxon>Arctiinae</taxon>
        <taxon>Arctium</taxon>
    </lineage>
</organism>
<accession>A0ACB9DMF8</accession>